<dbReference type="HAMAP" id="MF_01535">
    <property type="entry name" value="Rhamnulokinase"/>
    <property type="match status" value="1"/>
</dbReference>
<dbReference type="EMBL" id="CP010525">
    <property type="protein sequence ID" value="AJO23455.1"/>
    <property type="molecule type" value="Genomic_DNA"/>
</dbReference>
<comment type="similarity">
    <text evidence="8">Belongs to the rhamnulokinase family.</text>
</comment>
<feature type="binding site" evidence="8">
    <location>
        <begin position="12"/>
        <end position="16"/>
    </location>
    <ligand>
        <name>ATP</name>
        <dbReference type="ChEBI" id="CHEBI:30616"/>
    </ligand>
</feature>
<evidence type="ECO:0000256" key="3">
    <source>
        <dbReference type="ARBA" id="ARBA00022741"/>
    </source>
</evidence>
<feature type="binding site" evidence="8">
    <location>
        <begin position="235"/>
        <end position="237"/>
    </location>
    <ligand>
        <name>substrate</name>
    </ligand>
</feature>
<evidence type="ECO:0000313" key="12">
    <source>
        <dbReference type="EMBL" id="AJO23455.1"/>
    </source>
</evidence>
<evidence type="ECO:0000256" key="8">
    <source>
        <dbReference type="HAMAP-Rule" id="MF_01535"/>
    </source>
</evidence>
<comment type="cofactor">
    <cofactor evidence="8">
        <name>Mg(2+)</name>
        <dbReference type="ChEBI" id="CHEBI:18420"/>
    </cofactor>
</comment>
<dbReference type="AlphaFoldDB" id="A0AAN0T8D1"/>
<sequence length="503" mass="56583">MIRNYIAIDIGASSGRLIAGTCRHQKIEIKEIHRFKNGFTKRDGHDRWDIGRLIEEIFTGLEKAKKMGIEACMLGIDTWAVDYVLVDKNGDRLQDPVSYRDPRTVGAIEALTSKYSKQFIYKKTGIQFLELNTLYQLYAEDKNLLEKADKILLIPDYIGYVLTGKAVSEVTNSSTTQMLNLRDKLFDKDLLNHVHVSADKFAKLADAGTILGEIKPEWYQKYDLPACQVVTVATHDTASAVLGTPAEGDSWAFLSSGTWSLLGMELNVPVTSEEAFRENYTNEWGAYGTYRFLKNIMGMWIIQEIARHYDYRYTYAEMAEQAGKCKPFAQFVHVNDPRFNNPENMVKEIQDYCRETDQAVPESIGELTNCIYSSLALCYAVELEKLAAITGRPIDRLYIVGGGSNVSLLNQLTANLANVEVSAGPQEATAIGNLLVQMIAKGDIRDIREGRKIVRQSFEIKSYKPQQGNWKAVIGRYKKALLKTAKGKGAEKNGKKRSDHPKL</sequence>
<dbReference type="PANTHER" id="PTHR10196">
    <property type="entry name" value="SUGAR KINASE"/>
    <property type="match status" value="1"/>
</dbReference>
<keyword evidence="2 8" id="KW-0808">Transferase</keyword>
<feature type="binding site" evidence="8">
    <location>
        <position position="303"/>
    </location>
    <ligand>
        <name>ATP</name>
        <dbReference type="ChEBI" id="CHEBI:30616"/>
    </ligand>
</feature>
<dbReference type="Gene3D" id="3.30.420.40">
    <property type="match status" value="2"/>
</dbReference>
<dbReference type="InterPro" id="IPR018484">
    <property type="entry name" value="FGGY_N"/>
</dbReference>
<feature type="domain" description="Carbohydrate kinase FGGY C-terminal" evidence="11">
    <location>
        <begin position="253"/>
        <end position="440"/>
    </location>
</feature>
<feature type="active site" description="Proton acceptor" evidence="8">
    <location>
        <position position="236"/>
    </location>
</feature>
<keyword evidence="4 8" id="KW-0418">Kinase</keyword>
<feature type="disulfide bond" evidence="8">
    <location>
        <begin position="353"/>
        <end position="370"/>
    </location>
</feature>
<dbReference type="NCBIfam" id="TIGR02627">
    <property type="entry name" value="rhamnulo_kin"/>
    <property type="match status" value="1"/>
</dbReference>
<feature type="binding site" evidence="8">
    <location>
        <position position="295"/>
    </location>
    <ligand>
        <name>substrate</name>
    </ligand>
</feature>
<dbReference type="GO" id="GO:0005524">
    <property type="term" value="F:ATP binding"/>
    <property type="evidence" value="ECO:0007669"/>
    <property type="project" value="UniProtKB-KW"/>
</dbReference>
<keyword evidence="3 8" id="KW-0547">Nucleotide-binding</keyword>
<feature type="binding site" evidence="8">
    <location>
        <position position="80"/>
    </location>
    <ligand>
        <name>substrate</name>
    </ligand>
</feature>
<dbReference type="Pfam" id="PF00370">
    <property type="entry name" value="FGGY_N"/>
    <property type="match status" value="1"/>
</dbReference>
<feature type="binding site" evidence="8">
    <location>
        <position position="258"/>
    </location>
    <ligand>
        <name>ATP</name>
        <dbReference type="ChEBI" id="CHEBI:30616"/>
    </ligand>
</feature>
<protein>
    <recommendedName>
        <fullName evidence="8 9">Rhamnulokinase</fullName>
        <shortName evidence="8">RhaB</shortName>
        <ecNumber evidence="8 9">2.7.1.5</ecNumber>
    </recommendedName>
    <alternativeName>
        <fullName evidence="8">ATP:L-rhamnulose phosphotransferase</fullName>
    </alternativeName>
    <alternativeName>
        <fullName evidence="8">L-rhamnulose 1-kinase</fullName>
    </alternativeName>
    <alternativeName>
        <fullName evidence="8">Rhamnulose kinase</fullName>
    </alternativeName>
</protein>
<evidence type="ECO:0000256" key="9">
    <source>
        <dbReference type="NCBIfam" id="TIGR02627"/>
    </source>
</evidence>
<keyword evidence="13" id="KW-1185">Reference proteome</keyword>
<evidence type="ECO:0000256" key="5">
    <source>
        <dbReference type="ARBA" id="ARBA00022840"/>
    </source>
</evidence>
<dbReference type="FunFam" id="3.30.420.40:FF:000064">
    <property type="entry name" value="Rhamnulokinase"/>
    <property type="match status" value="1"/>
</dbReference>
<evidence type="ECO:0000259" key="11">
    <source>
        <dbReference type="Pfam" id="PF02782"/>
    </source>
</evidence>
<evidence type="ECO:0000256" key="1">
    <source>
        <dbReference type="ARBA" id="ARBA00009156"/>
    </source>
</evidence>
<dbReference type="GO" id="GO:0005829">
    <property type="term" value="C:cytosol"/>
    <property type="evidence" value="ECO:0007669"/>
    <property type="project" value="TreeGrafter"/>
</dbReference>
<dbReference type="PANTHER" id="PTHR10196:SF93">
    <property type="entry name" value="L-RHAMNULOKINASE"/>
    <property type="match status" value="1"/>
</dbReference>
<gene>
    <name evidence="8" type="primary">rhaB</name>
    <name evidence="12" type="ORF">SB48_HM08orf04236</name>
</gene>
<proteinExistence type="inferred from homology"/>
<evidence type="ECO:0000256" key="4">
    <source>
        <dbReference type="ARBA" id="ARBA00022777"/>
    </source>
</evidence>
<evidence type="ECO:0000259" key="10">
    <source>
        <dbReference type="Pfam" id="PF00370"/>
    </source>
</evidence>
<comment type="pathway">
    <text evidence="8">Carbohydrate degradation; L-rhamnose degradation; glycerone phosphate from L-rhamnose: step 2/3.</text>
</comment>
<comment type="similarity">
    <text evidence="1">Belongs to the FGGY kinase family.</text>
</comment>
<dbReference type="GO" id="GO:0019301">
    <property type="term" value="P:rhamnose catabolic process"/>
    <property type="evidence" value="ECO:0007669"/>
    <property type="project" value="UniProtKB-UniRule"/>
</dbReference>
<organism evidence="12 13">
    <name type="scientific">Heyndrickxia coagulans</name>
    <name type="common">Weizmannia coagulans</name>
    <dbReference type="NCBI Taxonomy" id="1398"/>
    <lineage>
        <taxon>Bacteria</taxon>
        <taxon>Bacillati</taxon>
        <taxon>Bacillota</taxon>
        <taxon>Bacilli</taxon>
        <taxon>Bacillales</taxon>
        <taxon>Bacillaceae</taxon>
        <taxon>Heyndrickxia</taxon>
    </lineage>
</organism>
<dbReference type="GO" id="GO:0004370">
    <property type="term" value="F:glycerol kinase activity"/>
    <property type="evidence" value="ECO:0007669"/>
    <property type="project" value="TreeGrafter"/>
</dbReference>
<dbReference type="InterPro" id="IPR043129">
    <property type="entry name" value="ATPase_NBD"/>
</dbReference>
<reference evidence="13" key="1">
    <citation type="submission" date="2015-01" db="EMBL/GenBank/DDBJ databases">
        <title>Comparative genome analysis of Bacillus coagulans HM-08, Clostridium butyricum HM-68, Bacillus subtilis HM-66 and Bacillus paralicheniformis BL-09.</title>
        <authorList>
            <person name="Zhang H."/>
        </authorList>
    </citation>
    <scope>NUCLEOTIDE SEQUENCE [LARGE SCALE GENOMIC DNA]</scope>
    <source>
        <strain evidence="13">HM-08</strain>
    </source>
</reference>
<dbReference type="InterPro" id="IPR013449">
    <property type="entry name" value="Rhamnulokinase"/>
</dbReference>
<keyword evidence="5 8" id="KW-0067">ATP-binding</keyword>
<accession>A0AAN0T8D1</accession>
<comment type="catalytic activity">
    <reaction evidence="8">
        <text>L-rhamnulose + ATP = L-rhamnulose 1-phosphate + ADP + H(+)</text>
        <dbReference type="Rhea" id="RHEA:20117"/>
        <dbReference type="ChEBI" id="CHEBI:15378"/>
        <dbReference type="ChEBI" id="CHEBI:17897"/>
        <dbReference type="ChEBI" id="CHEBI:30616"/>
        <dbReference type="ChEBI" id="CHEBI:58313"/>
        <dbReference type="ChEBI" id="CHEBI:456216"/>
        <dbReference type="EC" id="2.7.1.5"/>
    </reaction>
</comment>
<dbReference type="SUPFAM" id="SSF53067">
    <property type="entry name" value="Actin-like ATPase domain"/>
    <property type="match status" value="2"/>
</dbReference>
<evidence type="ECO:0000256" key="6">
    <source>
        <dbReference type="ARBA" id="ARBA00023157"/>
    </source>
</evidence>
<dbReference type="GO" id="GO:0006071">
    <property type="term" value="P:glycerol metabolic process"/>
    <property type="evidence" value="ECO:0007669"/>
    <property type="project" value="TreeGrafter"/>
</dbReference>
<dbReference type="EC" id="2.7.1.5" evidence="8 9"/>
<name>A0AAN0T8D1_HEYCO</name>
<feature type="domain" description="Carbohydrate kinase FGGY N-terminal" evidence="10">
    <location>
        <begin position="5"/>
        <end position="243"/>
    </location>
</feature>
<evidence type="ECO:0000313" key="13">
    <source>
        <dbReference type="Proteomes" id="UP000032024"/>
    </source>
</evidence>
<feature type="binding site" evidence="8">
    <location>
        <position position="402"/>
    </location>
    <ligand>
        <name>ATP</name>
        <dbReference type="ChEBI" id="CHEBI:30616"/>
    </ligand>
</feature>
<dbReference type="CDD" id="cd07771">
    <property type="entry name" value="ASKHA_NBD_FGGY_RhaB-like"/>
    <property type="match status" value="1"/>
</dbReference>
<keyword evidence="6 8" id="KW-1015">Disulfide bond</keyword>
<evidence type="ECO:0000256" key="7">
    <source>
        <dbReference type="ARBA" id="ARBA00023308"/>
    </source>
</evidence>
<comment type="function">
    <text evidence="8">Involved in the catabolism of L-rhamnose (6-deoxy-L-mannose). Catalyzes the transfer of the gamma-phosphate group from ATP to the 1-hydroxyl group of L-rhamnulose to yield L-rhamnulose 1-phosphate.</text>
</comment>
<dbReference type="Proteomes" id="UP000032024">
    <property type="component" value="Chromosome"/>
</dbReference>
<dbReference type="Pfam" id="PF02782">
    <property type="entry name" value="FGGY_C"/>
    <property type="match status" value="1"/>
</dbReference>
<keyword evidence="7 8" id="KW-0684">Rhamnose metabolism</keyword>
<dbReference type="InterPro" id="IPR018485">
    <property type="entry name" value="FGGY_C"/>
</dbReference>
<keyword evidence="8" id="KW-0460">Magnesium</keyword>
<evidence type="ECO:0000256" key="2">
    <source>
        <dbReference type="ARBA" id="ARBA00022679"/>
    </source>
</evidence>
<dbReference type="GO" id="GO:0008993">
    <property type="term" value="F:rhamnulokinase activity"/>
    <property type="evidence" value="ECO:0007669"/>
    <property type="project" value="UniProtKB-UniRule"/>
</dbReference>
<comment type="caution">
    <text evidence="8">Lacks conserved residue(s) required for the propagation of feature annotation.</text>
</comment>